<dbReference type="EMBL" id="GL882888">
    <property type="protein sequence ID" value="EGF78721.1"/>
    <property type="molecule type" value="Genomic_DNA"/>
</dbReference>
<dbReference type="InParanoid" id="F4P7T8"/>
<gene>
    <name evidence="1" type="ORF">BATDEDRAFT_90555</name>
</gene>
<evidence type="ECO:0000313" key="1">
    <source>
        <dbReference type="EMBL" id="EGF78721.1"/>
    </source>
</evidence>
<accession>F4P7T8</accession>
<dbReference type="Proteomes" id="UP000007241">
    <property type="component" value="Unassembled WGS sequence"/>
</dbReference>
<reference evidence="1 2" key="1">
    <citation type="submission" date="2009-12" db="EMBL/GenBank/DDBJ databases">
        <title>The draft genome of Batrachochytrium dendrobatidis.</title>
        <authorList>
            <consortium name="US DOE Joint Genome Institute (JGI-PGF)"/>
            <person name="Kuo A."/>
            <person name="Salamov A."/>
            <person name="Schmutz J."/>
            <person name="Lucas S."/>
            <person name="Pitluck S."/>
            <person name="Rosenblum E."/>
            <person name="Stajich J."/>
            <person name="Eisen M."/>
            <person name="Grigoriev I.V."/>
        </authorList>
    </citation>
    <scope>NUCLEOTIDE SEQUENCE [LARGE SCALE GENOMIC DNA]</scope>
    <source>
        <strain evidence="2">JAM81 / FGSC 10211</strain>
    </source>
</reference>
<dbReference type="RefSeq" id="XP_006680952.1">
    <property type="nucleotide sequence ID" value="XM_006680889.1"/>
</dbReference>
<dbReference type="HOGENOM" id="CLU_1128880_0_0_1"/>
<name>F4P7T8_BATDJ</name>
<proteinExistence type="predicted"/>
<keyword evidence="2" id="KW-1185">Reference proteome</keyword>
<evidence type="ECO:0000313" key="2">
    <source>
        <dbReference type="Proteomes" id="UP000007241"/>
    </source>
</evidence>
<organism evidence="1 2">
    <name type="scientific">Batrachochytrium dendrobatidis (strain JAM81 / FGSC 10211)</name>
    <name type="common">Frog chytrid fungus</name>
    <dbReference type="NCBI Taxonomy" id="684364"/>
    <lineage>
        <taxon>Eukaryota</taxon>
        <taxon>Fungi</taxon>
        <taxon>Fungi incertae sedis</taxon>
        <taxon>Chytridiomycota</taxon>
        <taxon>Chytridiomycota incertae sedis</taxon>
        <taxon>Chytridiomycetes</taxon>
        <taxon>Rhizophydiales</taxon>
        <taxon>Rhizophydiales incertae sedis</taxon>
        <taxon>Batrachochytrium</taxon>
    </lineage>
</organism>
<protein>
    <submittedName>
        <fullName evidence="1">Uncharacterized protein</fullName>
    </submittedName>
</protein>
<dbReference type="AlphaFoldDB" id="F4P7T8"/>
<dbReference type="GeneID" id="18243920"/>
<sequence length="246" mass="27107">MYQVIPVALEKITPQEYQAIGLYLDNNPIILAALRTLLAIAEDSKELDLLEESLALEQENTEVPKPPHPIMRRSSSDGLLNYTFSSLSKQSSEVEIIPSTVVEEIVESTSSTVVEETTESTSSTVEEIIESRPTVMGTHDNKTVNVVGCNATPVQPSTSQEVAVQNRLYSAVLVGNNKVSKGTKPCANHKYKVVSVNFVDLVSAKAFPPLHEFPEISRETARKACRRYCTKLTRLVTTKSLSSKRL</sequence>